<dbReference type="GO" id="GO:0034472">
    <property type="term" value="P:snRNA 3'-end processing"/>
    <property type="evidence" value="ECO:0007669"/>
    <property type="project" value="TreeGrafter"/>
</dbReference>
<dbReference type="Pfam" id="PF16661">
    <property type="entry name" value="Lactamase_B_6"/>
    <property type="match status" value="1"/>
</dbReference>
<dbReference type="GeneID" id="111249033"/>
<dbReference type="RefSeq" id="XP_022658042.1">
    <property type="nucleotide sequence ID" value="XM_022802307.1"/>
</dbReference>
<dbReference type="InterPro" id="IPR027074">
    <property type="entry name" value="Integrator_9su"/>
</dbReference>
<protein>
    <recommendedName>
        <fullName evidence="7">Integrator complex subunit 9</fullName>
    </recommendedName>
</protein>
<dbReference type="Pfam" id="PF21382">
    <property type="entry name" value="IntS9_C"/>
    <property type="match status" value="1"/>
</dbReference>
<evidence type="ECO:0000259" key="4">
    <source>
        <dbReference type="Pfam" id="PF21382"/>
    </source>
</evidence>
<dbReference type="InterPro" id="IPR048660">
    <property type="entry name" value="IntS9-like_C"/>
</dbReference>
<evidence type="ECO:0000259" key="3">
    <source>
        <dbReference type="Pfam" id="PF16661"/>
    </source>
</evidence>
<keyword evidence="6" id="KW-1185">Reference proteome</keyword>
<evidence type="ECO:0000313" key="6">
    <source>
        <dbReference type="Proteomes" id="UP000594260"/>
    </source>
</evidence>
<dbReference type="GO" id="GO:0032039">
    <property type="term" value="C:integrator complex"/>
    <property type="evidence" value="ECO:0007669"/>
    <property type="project" value="InterPro"/>
</dbReference>
<dbReference type="AlphaFoldDB" id="A0A7M7KA95"/>
<dbReference type="EnsemblMetazoa" id="XM_022802307">
    <property type="protein sequence ID" value="XP_022658042"/>
    <property type="gene ID" value="LOC111249033"/>
</dbReference>
<dbReference type="Gene3D" id="3.60.15.10">
    <property type="entry name" value="Ribonuclease Z/Hydroxyacylglutathione hydrolase-like"/>
    <property type="match status" value="1"/>
</dbReference>
<feature type="domain" description="Metallo-beta-lactamase" evidence="3">
    <location>
        <begin position="93"/>
        <end position="239"/>
    </location>
</feature>
<comment type="subcellular location">
    <subcellularLocation>
        <location evidence="1">Nucleus</location>
    </subcellularLocation>
</comment>
<keyword evidence="2" id="KW-0539">Nucleus</keyword>
<name>A0A7M7KA95_VARDE</name>
<evidence type="ECO:0000256" key="1">
    <source>
        <dbReference type="ARBA" id="ARBA00004123"/>
    </source>
</evidence>
<proteinExistence type="predicted"/>
<feature type="domain" description="Integrator complex subunit 9-like C-terminal" evidence="4">
    <location>
        <begin position="471"/>
        <end position="541"/>
    </location>
</feature>
<sequence length="542" mass="60515">MKLYCLSDNPNKPCYVLKHKNSLVMLDCALDLSSVMSFVPLTMVHSPRLSQLAAWTARDGVLEDHIDFRENNGRAFINAEPEFLLPELGLLNIGDIDVILISNYTNMLALPFITENSAFRGEVYMTEPTSLIGRLYMDELIEYIERCPKPKLANKIYKEMSFFKHLAAFNTDAEKVPSWQEIYTTKNVASCLMKVKTVGFNQKLSVFGNVHVSCVSAGFCVGSCNWIIQSDQEKIGYMASSSTLTTHPKPIEHQPLRGMDMLIMTSLTQTPLAIPDTMLSEMCQAVEQTLNRGGHPSLRFGDSVHLMELWQNDPNNAVIFTEPDYNYVDAVAPFQPVSIKVLYYPIDTSLSFAQANKLLRDLRPNILLSHKQYSEPPAMCPATPGVCALALEPEARYLTCRRPEVVQIPIKRKIQKVELDPALADDIIPVELESRKGVAVSSVTATLSVNNNQCILKKPPNLSTTISYPYGELNVKLLTNRLTKAGFTDVKTEVSGNATTIHLAKEGVLIRLEDHSTHILDSVDTTVRSKVQKAVLESLEKF</sequence>
<organism evidence="5 6">
    <name type="scientific">Varroa destructor</name>
    <name type="common">Honeybee mite</name>
    <dbReference type="NCBI Taxonomy" id="109461"/>
    <lineage>
        <taxon>Eukaryota</taxon>
        <taxon>Metazoa</taxon>
        <taxon>Ecdysozoa</taxon>
        <taxon>Arthropoda</taxon>
        <taxon>Chelicerata</taxon>
        <taxon>Arachnida</taxon>
        <taxon>Acari</taxon>
        <taxon>Parasitiformes</taxon>
        <taxon>Mesostigmata</taxon>
        <taxon>Gamasina</taxon>
        <taxon>Dermanyssoidea</taxon>
        <taxon>Varroidae</taxon>
        <taxon>Varroa</taxon>
    </lineage>
</organism>
<dbReference type="InterPro" id="IPR036866">
    <property type="entry name" value="RibonucZ/Hydroxyglut_hydro"/>
</dbReference>
<dbReference type="InterPro" id="IPR001279">
    <property type="entry name" value="Metallo-B-lactamas"/>
</dbReference>
<dbReference type="PANTHER" id="PTHR46094:SF1">
    <property type="entry name" value="INTEGRATOR COMPLEX SUBUNIT 9"/>
    <property type="match status" value="1"/>
</dbReference>
<reference evidence="5" key="1">
    <citation type="submission" date="2021-01" db="UniProtKB">
        <authorList>
            <consortium name="EnsemblMetazoa"/>
        </authorList>
    </citation>
    <scope>IDENTIFICATION</scope>
</reference>
<dbReference type="SUPFAM" id="SSF56281">
    <property type="entry name" value="Metallo-hydrolase/oxidoreductase"/>
    <property type="match status" value="1"/>
</dbReference>
<dbReference type="CTD" id="55756"/>
<dbReference type="Proteomes" id="UP000594260">
    <property type="component" value="Unplaced"/>
</dbReference>
<evidence type="ECO:0008006" key="7">
    <source>
        <dbReference type="Google" id="ProtNLM"/>
    </source>
</evidence>
<evidence type="ECO:0000256" key="2">
    <source>
        <dbReference type="ARBA" id="ARBA00023242"/>
    </source>
</evidence>
<evidence type="ECO:0000313" key="5">
    <source>
        <dbReference type="EnsemblMetazoa" id="XP_022658042"/>
    </source>
</evidence>
<dbReference type="PANTHER" id="PTHR46094">
    <property type="entry name" value="INTEGRATOR COMPLEX SUBUNIT 9"/>
    <property type="match status" value="1"/>
</dbReference>
<accession>A0A7M7KA95</accession>